<keyword evidence="2" id="KW-1185">Reference proteome</keyword>
<dbReference type="PANTHER" id="PTHR34849">
    <property type="entry name" value="SSL5025 PROTEIN"/>
    <property type="match status" value="1"/>
</dbReference>
<gene>
    <name evidence="1" type="ORF">JS278_00751</name>
</gene>
<dbReference type="InterPro" id="IPR009057">
    <property type="entry name" value="Homeodomain-like_sf"/>
</dbReference>
<sequence length="79" mass="8681">MSALVSRLDRITVSPSVCHGAPTIRGMRLRVQDVLELLASGMSYEEILNDYDELERDDILAAIEYAALDSSARALRVAS</sequence>
<evidence type="ECO:0000313" key="1">
    <source>
        <dbReference type="EMBL" id="AXE37942.1"/>
    </source>
</evidence>
<reference evidence="1 2" key="1">
    <citation type="submission" date="2017-12" db="EMBL/GenBank/DDBJ databases">
        <title>The whole genome sequence of the Acidipropionibacterium virtanenii sp. nov. type strain JS278.</title>
        <authorList>
            <person name="Laine P."/>
            <person name="Deptula P."/>
            <person name="Varmanen P."/>
            <person name="Auvinen P."/>
        </authorList>
    </citation>
    <scope>NUCLEOTIDE SEQUENCE [LARGE SCALE GENOMIC DNA]</scope>
    <source>
        <strain evidence="1 2">JS278</strain>
    </source>
</reference>
<dbReference type="OrthoDB" id="200074at2"/>
<dbReference type="SUPFAM" id="SSF46689">
    <property type="entry name" value="Homeodomain-like"/>
    <property type="match status" value="1"/>
</dbReference>
<dbReference type="AlphaFoldDB" id="A0A344URP4"/>
<organism evidence="1 2">
    <name type="scientific">Acidipropionibacterium virtanenii</name>
    <dbReference type="NCBI Taxonomy" id="2057246"/>
    <lineage>
        <taxon>Bacteria</taxon>
        <taxon>Bacillati</taxon>
        <taxon>Actinomycetota</taxon>
        <taxon>Actinomycetes</taxon>
        <taxon>Propionibacteriales</taxon>
        <taxon>Propionibacteriaceae</taxon>
        <taxon>Acidipropionibacterium</taxon>
    </lineage>
</organism>
<proteinExistence type="predicted"/>
<evidence type="ECO:0008006" key="3">
    <source>
        <dbReference type="Google" id="ProtNLM"/>
    </source>
</evidence>
<dbReference type="PANTHER" id="PTHR34849:SF3">
    <property type="entry name" value="SSR2962 PROTEIN"/>
    <property type="match status" value="1"/>
</dbReference>
<dbReference type="EMBL" id="CP025198">
    <property type="protein sequence ID" value="AXE37942.1"/>
    <property type="molecule type" value="Genomic_DNA"/>
</dbReference>
<dbReference type="Pfam" id="PF04255">
    <property type="entry name" value="DUF433"/>
    <property type="match status" value="1"/>
</dbReference>
<dbReference type="InterPro" id="IPR036388">
    <property type="entry name" value="WH-like_DNA-bd_sf"/>
</dbReference>
<evidence type="ECO:0000313" key="2">
    <source>
        <dbReference type="Proteomes" id="UP000251995"/>
    </source>
</evidence>
<name>A0A344URP4_9ACTN</name>
<dbReference type="InterPro" id="IPR007367">
    <property type="entry name" value="DUF433"/>
</dbReference>
<dbReference type="KEGG" id="acij:JS278_00751"/>
<protein>
    <recommendedName>
        <fullName evidence="3">DUF433 domain-containing protein</fullName>
    </recommendedName>
</protein>
<dbReference type="RefSeq" id="WP_114044030.1">
    <property type="nucleotide sequence ID" value="NZ_CP025198.1"/>
</dbReference>
<dbReference type="Gene3D" id="1.10.10.10">
    <property type="entry name" value="Winged helix-like DNA-binding domain superfamily/Winged helix DNA-binding domain"/>
    <property type="match status" value="1"/>
</dbReference>
<dbReference type="Proteomes" id="UP000251995">
    <property type="component" value="Chromosome"/>
</dbReference>
<accession>A0A344URP4</accession>